<dbReference type="EMBL" id="KN832875">
    <property type="protein sequence ID" value="KIN02231.1"/>
    <property type="molecule type" value="Genomic_DNA"/>
</dbReference>
<evidence type="ECO:0000313" key="1">
    <source>
        <dbReference type="EMBL" id="KIN02231.1"/>
    </source>
</evidence>
<dbReference type="OrthoDB" id="294702at2759"/>
<proteinExistence type="predicted"/>
<evidence type="ECO:0000313" key="2">
    <source>
        <dbReference type="Proteomes" id="UP000054321"/>
    </source>
</evidence>
<organism evidence="1 2">
    <name type="scientific">Oidiodendron maius (strain Zn)</name>
    <dbReference type="NCBI Taxonomy" id="913774"/>
    <lineage>
        <taxon>Eukaryota</taxon>
        <taxon>Fungi</taxon>
        <taxon>Dikarya</taxon>
        <taxon>Ascomycota</taxon>
        <taxon>Pezizomycotina</taxon>
        <taxon>Leotiomycetes</taxon>
        <taxon>Leotiomycetes incertae sedis</taxon>
        <taxon>Myxotrichaceae</taxon>
        <taxon>Oidiodendron</taxon>
    </lineage>
</organism>
<name>A0A0C3H250_OIDMZ</name>
<dbReference type="HOGENOM" id="CLU_020336_9_1_1"/>
<sequence length="229" mass="25681">MSTPSDIAWDTGDKSRMVSIGTHNLYLSPLGPDRKFGASMVMVKRLVTSFARWLKYDRSGLGRSEDPPVTPEEITAVSVATELDILLKTEWAVVEREHNSERTKVTHTAELKGCFKDPPVLAAKKQLENRILANHPVSVLAANTAMDLQRLYDAGVATGDATEEERAQYRSLADRFAGEDIIKQQRQLELSSNGRYIFTTNNTHNVQMTDPKVVVDEIKWGLDHFVVRL</sequence>
<dbReference type="InParanoid" id="A0A0C3H250"/>
<reference evidence="1 2" key="1">
    <citation type="submission" date="2014-04" db="EMBL/GenBank/DDBJ databases">
        <authorList>
            <consortium name="DOE Joint Genome Institute"/>
            <person name="Kuo A."/>
            <person name="Martino E."/>
            <person name="Perotto S."/>
            <person name="Kohler A."/>
            <person name="Nagy L.G."/>
            <person name="Floudas D."/>
            <person name="Copeland A."/>
            <person name="Barry K.W."/>
            <person name="Cichocki N."/>
            <person name="Veneault-Fourrey C."/>
            <person name="LaButti K."/>
            <person name="Lindquist E.A."/>
            <person name="Lipzen A."/>
            <person name="Lundell T."/>
            <person name="Morin E."/>
            <person name="Murat C."/>
            <person name="Sun H."/>
            <person name="Tunlid A."/>
            <person name="Henrissat B."/>
            <person name="Grigoriev I.V."/>
            <person name="Hibbett D.S."/>
            <person name="Martin F."/>
            <person name="Nordberg H.P."/>
            <person name="Cantor M.N."/>
            <person name="Hua S.X."/>
        </authorList>
    </citation>
    <scope>NUCLEOTIDE SEQUENCE [LARGE SCALE GENOMIC DNA]</scope>
    <source>
        <strain evidence="1 2">Zn</strain>
    </source>
</reference>
<protein>
    <submittedName>
        <fullName evidence="1">Uncharacterized protein</fullName>
    </submittedName>
</protein>
<accession>A0A0C3H250</accession>
<keyword evidence="2" id="KW-1185">Reference proteome</keyword>
<reference evidence="2" key="2">
    <citation type="submission" date="2015-01" db="EMBL/GenBank/DDBJ databases">
        <title>Evolutionary Origins and Diversification of the Mycorrhizal Mutualists.</title>
        <authorList>
            <consortium name="DOE Joint Genome Institute"/>
            <consortium name="Mycorrhizal Genomics Consortium"/>
            <person name="Kohler A."/>
            <person name="Kuo A."/>
            <person name="Nagy L.G."/>
            <person name="Floudas D."/>
            <person name="Copeland A."/>
            <person name="Barry K.W."/>
            <person name="Cichocki N."/>
            <person name="Veneault-Fourrey C."/>
            <person name="LaButti K."/>
            <person name="Lindquist E.A."/>
            <person name="Lipzen A."/>
            <person name="Lundell T."/>
            <person name="Morin E."/>
            <person name="Murat C."/>
            <person name="Riley R."/>
            <person name="Ohm R."/>
            <person name="Sun H."/>
            <person name="Tunlid A."/>
            <person name="Henrissat B."/>
            <person name="Grigoriev I.V."/>
            <person name="Hibbett D.S."/>
            <person name="Martin F."/>
        </authorList>
    </citation>
    <scope>NUCLEOTIDE SEQUENCE [LARGE SCALE GENOMIC DNA]</scope>
    <source>
        <strain evidence="2">Zn</strain>
    </source>
</reference>
<gene>
    <name evidence="1" type="ORF">OIDMADRAFT_28339</name>
</gene>
<dbReference type="AlphaFoldDB" id="A0A0C3H250"/>
<dbReference type="Proteomes" id="UP000054321">
    <property type="component" value="Unassembled WGS sequence"/>
</dbReference>